<evidence type="ECO:0000256" key="1">
    <source>
        <dbReference type="SAM" id="Phobius"/>
    </source>
</evidence>
<accession>A0ABP7TSJ8</accession>
<dbReference type="RefSeq" id="WP_344695682.1">
    <property type="nucleotide sequence ID" value="NZ_BAABBR010000001.1"/>
</dbReference>
<comment type="caution">
    <text evidence="2">The sequence shown here is derived from an EMBL/GenBank/DDBJ whole genome shotgun (WGS) entry which is preliminary data.</text>
</comment>
<organism evidence="2 3">
    <name type="scientific">Sphingomonas rosea</name>
    <dbReference type="NCBI Taxonomy" id="335605"/>
    <lineage>
        <taxon>Bacteria</taxon>
        <taxon>Pseudomonadati</taxon>
        <taxon>Pseudomonadota</taxon>
        <taxon>Alphaproteobacteria</taxon>
        <taxon>Sphingomonadales</taxon>
        <taxon>Sphingomonadaceae</taxon>
        <taxon>Sphingomonas</taxon>
    </lineage>
</organism>
<feature type="transmembrane region" description="Helical" evidence="1">
    <location>
        <begin position="182"/>
        <end position="206"/>
    </location>
</feature>
<dbReference type="Pfam" id="PF07077">
    <property type="entry name" value="DUF1345"/>
    <property type="match status" value="1"/>
</dbReference>
<protein>
    <submittedName>
        <fullName evidence="2">DUF1345 domain-containing protein</fullName>
    </submittedName>
</protein>
<feature type="transmembrane region" description="Helical" evidence="1">
    <location>
        <begin position="12"/>
        <end position="30"/>
    </location>
</feature>
<keyword evidence="3" id="KW-1185">Reference proteome</keyword>
<feature type="transmembrane region" description="Helical" evidence="1">
    <location>
        <begin position="107"/>
        <end position="128"/>
    </location>
</feature>
<proteinExistence type="predicted"/>
<evidence type="ECO:0000313" key="2">
    <source>
        <dbReference type="EMBL" id="GAA4030669.1"/>
    </source>
</evidence>
<gene>
    <name evidence="2" type="ORF">GCM10022281_07620</name>
</gene>
<keyword evidence="1" id="KW-0812">Transmembrane</keyword>
<name>A0ABP7TSJ8_9SPHN</name>
<dbReference type="InterPro" id="IPR009781">
    <property type="entry name" value="DUF1345"/>
</dbReference>
<dbReference type="EMBL" id="BAABBR010000001">
    <property type="protein sequence ID" value="GAA4030669.1"/>
    <property type="molecule type" value="Genomic_DNA"/>
</dbReference>
<sequence>MARTNLVPPRFLAFLAVLAGGCALLVPKLGLERGTLAGFDIAALVFLASTISLFDDSADEMRQAAARNDGNRLLLLLVSVVLGLVIGAATVSMLVAKDELTMPDKLLVTGSLVLVWFFANAVFALHYAHLYYLSGKDGDCGGLEFPGKEPPDFSDFVHFAFTVGVAVQTADIQISARRIRRIVTVQAITGFFFNLFVLALTVNVLAGG</sequence>
<keyword evidence="1" id="KW-0472">Membrane</keyword>
<keyword evidence="1" id="KW-1133">Transmembrane helix</keyword>
<reference evidence="3" key="1">
    <citation type="journal article" date="2019" name="Int. J. Syst. Evol. Microbiol.">
        <title>The Global Catalogue of Microorganisms (GCM) 10K type strain sequencing project: providing services to taxonomists for standard genome sequencing and annotation.</title>
        <authorList>
            <consortium name="The Broad Institute Genomics Platform"/>
            <consortium name="The Broad Institute Genome Sequencing Center for Infectious Disease"/>
            <person name="Wu L."/>
            <person name="Ma J."/>
        </authorList>
    </citation>
    <scope>NUCLEOTIDE SEQUENCE [LARGE SCALE GENOMIC DNA]</scope>
    <source>
        <strain evidence="3">JCM 17564</strain>
    </source>
</reference>
<evidence type="ECO:0000313" key="3">
    <source>
        <dbReference type="Proteomes" id="UP001424459"/>
    </source>
</evidence>
<dbReference type="PROSITE" id="PS51257">
    <property type="entry name" value="PROKAR_LIPOPROTEIN"/>
    <property type="match status" value="1"/>
</dbReference>
<feature type="transmembrane region" description="Helical" evidence="1">
    <location>
        <begin position="36"/>
        <end position="54"/>
    </location>
</feature>
<feature type="transmembrane region" description="Helical" evidence="1">
    <location>
        <begin position="74"/>
        <end position="95"/>
    </location>
</feature>
<dbReference type="Proteomes" id="UP001424459">
    <property type="component" value="Unassembled WGS sequence"/>
</dbReference>